<evidence type="ECO:0000313" key="2">
    <source>
        <dbReference type="EMBL" id="AEB11376.1"/>
    </source>
</evidence>
<dbReference type="KEGG" id="mhd:Marky_0626"/>
<dbReference type="InterPro" id="IPR002881">
    <property type="entry name" value="DUF58"/>
</dbReference>
<dbReference type="STRING" id="869210.Marky_0626"/>
<dbReference type="OrthoDB" id="32236at2"/>
<dbReference type="AlphaFoldDB" id="F2NQ65"/>
<evidence type="ECO:0000259" key="1">
    <source>
        <dbReference type="Pfam" id="PF01882"/>
    </source>
</evidence>
<name>F2NQ65_MARHT</name>
<reference evidence="2 3" key="1">
    <citation type="journal article" date="2012" name="Stand. Genomic Sci.">
        <title>Complete genome sequence of the aerobic, heterotroph Marinithermus hydrothermalis type strain (T1(T)) from a deep-sea hydrothermal vent chimney.</title>
        <authorList>
            <person name="Copeland A."/>
            <person name="Gu W."/>
            <person name="Yasawong M."/>
            <person name="Lapidus A."/>
            <person name="Lucas S."/>
            <person name="Deshpande S."/>
            <person name="Pagani I."/>
            <person name="Tapia R."/>
            <person name="Cheng J.F."/>
            <person name="Goodwin L.A."/>
            <person name="Pitluck S."/>
            <person name="Liolios K."/>
            <person name="Ivanova N."/>
            <person name="Mavromatis K."/>
            <person name="Mikhailova N."/>
            <person name="Pati A."/>
            <person name="Chen A."/>
            <person name="Palaniappan K."/>
            <person name="Land M."/>
            <person name="Pan C."/>
            <person name="Brambilla E.M."/>
            <person name="Rohde M."/>
            <person name="Tindall B.J."/>
            <person name="Sikorski J."/>
            <person name="Goker M."/>
            <person name="Detter J.C."/>
            <person name="Bristow J."/>
            <person name="Eisen J.A."/>
            <person name="Markowitz V."/>
            <person name="Hugenholtz P."/>
            <person name="Kyrpides N.C."/>
            <person name="Klenk H.P."/>
            <person name="Woyke T."/>
        </authorList>
    </citation>
    <scope>NUCLEOTIDE SEQUENCE [LARGE SCALE GENOMIC DNA]</scope>
    <source>
        <strain evidence="3">DSM 14884 / JCM 11576 / T1</strain>
    </source>
</reference>
<sequence length="363" mass="39701">MLWVSLLLFAFLLLLPSRVRVQGRVTARREETFPGRPGTARLALELMAPVPVYYRVECAGVAALGLLPRQYLGFGMGRVRLVEELTLSPRRRGAHALPRVRVFVRDVFGVWEREVPTAVIQGQVRVYPRVYPVPRPDLALTLLAEGPEVRGVGLEDPTQFRGVRPYAPGDPVRHVHWRATARAGTLMVREFGRVRATGIWVHLDTSGTGAVYLDHAAELAASLLVRANEERLLVALSAPGGMVPLARGDEAVRRALGVLAELEAEAAPRPVPIPPPGVNLVILTQHAPVAVVDGALKARSRAARVHLIALPEGFYLRPGERGRPLFGKPDAVLRLLKKRAVLEQEGVFVHLLRGDDALARLSG</sequence>
<keyword evidence="3" id="KW-1185">Reference proteome</keyword>
<protein>
    <recommendedName>
        <fullName evidence="1">DUF58 domain-containing protein</fullName>
    </recommendedName>
</protein>
<dbReference type="EMBL" id="CP002630">
    <property type="protein sequence ID" value="AEB11376.1"/>
    <property type="molecule type" value="Genomic_DNA"/>
</dbReference>
<evidence type="ECO:0000313" key="3">
    <source>
        <dbReference type="Proteomes" id="UP000007030"/>
    </source>
</evidence>
<dbReference type="HOGENOM" id="CLU_749659_0_0_0"/>
<organism evidence="2 3">
    <name type="scientific">Marinithermus hydrothermalis (strain DSM 14884 / JCM 11576 / T1)</name>
    <dbReference type="NCBI Taxonomy" id="869210"/>
    <lineage>
        <taxon>Bacteria</taxon>
        <taxon>Thermotogati</taxon>
        <taxon>Deinococcota</taxon>
        <taxon>Deinococci</taxon>
        <taxon>Thermales</taxon>
        <taxon>Thermaceae</taxon>
        <taxon>Marinithermus</taxon>
    </lineage>
</organism>
<dbReference type="PANTHER" id="PTHR34351:SF1">
    <property type="entry name" value="SLR1927 PROTEIN"/>
    <property type="match status" value="1"/>
</dbReference>
<dbReference type="Pfam" id="PF01882">
    <property type="entry name" value="DUF58"/>
    <property type="match status" value="1"/>
</dbReference>
<gene>
    <name evidence="2" type="ordered locus">Marky_0626</name>
</gene>
<accession>F2NQ65</accession>
<feature type="domain" description="DUF58" evidence="1">
    <location>
        <begin position="163"/>
        <end position="261"/>
    </location>
</feature>
<dbReference type="eggNOG" id="COG1721">
    <property type="taxonomic scope" value="Bacteria"/>
</dbReference>
<dbReference type="RefSeq" id="WP_013703428.1">
    <property type="nucleotide sequence ID" value="NC_015387.1"/>
</dbReference>
<proteinExistence type="predicted"/>
<dbReference type="PANTHER" id="PTHR34351">
    <property type="entry name" value="SLR1927 PROTEIN-RELATED"/>
    <property type="match status" value="1"/>
</dbReference>
<dbReference type="Proteomes" id="UP000007030">
    <property type="component" value="Chromosome"/>
</dbReference>